<dbReference type="InterPro" id="IPR022091">
    <property type="entry name" value="TMF_TATA-bd"/>
</dbReference>
<evidence type="ECO:0000256" key="5">
    <source>
        <dbReference type="SAM" id="MobiDB-lite"/>
    </source>
</evidence>
<dbReference type="PANTHER" id="PTHR47347">
    <property type="entry name" value="GOLGIN CANDIDATE 5"/>
    <property type="match status" value="1"/>
</dbReference>
<name>A0AAW1R6Q0_9CHLO</name>
<dbReference type="InterPro" id="IPR022092">
    <property type="entry name" value="TMF_DNA-bd"/>
</dbReference>
<keyword evidence="8" id="KW-1185">Reference proteome</keyword>
<protein>
    <recommendedName>
        <fullName evidence="6">TATA element modulatory factor 1 TATA binding domain-containing protein</fullName>
    </recommendedName>
</protein>
<dbReference type="AlphaFoldDB" id="A0AAW1R6Q0"/>
<dbReference type="GO" id="GO:0005794">
    <property type="term" value="C:Golgi apparatus"/>
    <property type="evidence" value="ECO:0007669"/>
    <property type="project" value="UniProtKB-SubCell"/>
</dbReference>
<accession>A0AAW1R6Q0</accession>
<organism evidence="7 8">
    <name type="scientific">[Myrmecia] bisecta</name>
    <dbReference type="NCBI Taxonomy" id="41462"/>
    <lineage>
        <taxon>Eukaryota</taxon>
        <taxon>Viridiplantae</taxon>
        <taxon>Chlorophyta</taxon>
        <taxon>core chlorophytes</taxon>
        <taxon>Trebouxiophyceae</taxon>
        <taxon>Trebouxiales</taxon>
        <taxon>Trebouxiaceae</taxon>
        <taxon>Myrmecia</taxon>
    </lineage>
</organism>
<gene>
    <name evidence="7" type="ORF">WJX72_004204</name>
</gene>
<evidence type="ECO:0000259" key="6">
    <source>
        <dbReference type="Pfam" id="PF12325"/>
    </source>
</evidence>
<reference evidence="7 8" key="1">
    <citation type="journal article" date="2024" name="Nat. Commun.">
        <title>Phylogenomics reveals the evolutionary origins of lichenization in chlorophyte algae.</title>
        <authorList>
            <person name="Puginier C."/>
            <person name="Libourel C."/>
            <person name="Otte J."/>
            <person name="Skaloud P."/>
            <person name="Haon M."/>
            <person name="Grisel S."/>
            <person name="Petersen M."/>
            <person name="Berrin J.G."/>
            <person name="Delaux P.M."/>
            <person name="Dal Grande F."/>
            <person name="Keller J."/>
        </authorList>
    </citation>
    <scope>NUCLEOTIDE SEQUENCE [LARGE SCALE GENOMIC DNA]</scope>
    <source>
        <strain evidence="7 8">SAG 2043</strain>
    </source>
</reference>
<feature type="region of interest" description="Disordered" evidence="5">
    <location>
        <begin position="31"/>
        <end position="56"/>
    </location>
</feature>
<feature type="region of interest" description="Disordered" evidence="5">
    <location>
        <begin position="72"/>
        <end position="98"/>
    </location>
</feature>
<feature type="compositionally biased region" description="Low complexity" evidence="5">
    <location>
        <begin position="563"/>
        <end position="582"/>
    </location>
</feature>
<evidence type="ECO:0000256" key="4">
    <source>
        <dbReference type="SAM" id="Coils"/>
    </source>
</evidence>
<feature type="compositionally biased region" description="Low complexity" evidence="5">
    <location>
        <begin position="534"/>
        <end position="544"/>
    </location>
</feature>
<comment type="subcellular location">
    <subcellularLocation>
        <location evidence="1">Golgi apparatus</location>
    </subcellularLocation>
</comment>
<dbReference type="Pfam" id="PF12325">
    <property type="entry name" value="TMF_TATA_bd"/>
    <property type="match status" value="1"/>
</dbReference>
<feature type="compositionally biased region" description="Polar residues" evidence="5">
    <location>
        <begin position="81"/>
        <end position="92"/>
    </location>
</feature>
<feature type="coiled-coil region" evidence="4">
    <location>
        <begin position="591"/>
        <end position="663"/>
    </location>
</feature>
<evidence type="ECO:0000256" key="1">
    <source>
        <dbReference type="ARBA" id="ARBA00004555"/>
    </source>
</evidence>
<dbReference type="Proteomes" id="UP001489004">
    <property type="component" value="Unassembled WGS sequence"/>
</dbReference>
<evidence type="ECO:0000313" key="7">
    <source>
        <dbReference type="EMBL" id="KAK9829150.1"/>
    </source>
</evidence>
<feature type="region of interest" description="Disordered" evidence="5">
    <location>
        <begin position="279"/>
        <end position="300"/>
    </location>
</feature>
<feature type="compositionally biased region" description="Polar residues" evidence="5">
    <location>
        <begin position="33"/>
        <end position="45"/>
    </location>
</feature>
<feature type="compositionally biased region" description="Polar residues" evidence="5">
    <location>
        <begin position="519"/>
        <end position="529"/>
    </location>
</feature>
<comment type="caution">
    <text evidence="7">The sequence shown here is derived from an EMBL/GenBank/DDBJ whole genome shotgun (WGS) entry which is preliminary data.</text>
</comment>
<feature type="coiled-coil region" evidence="4">
    <location>
        <begin position="113"/>
        <end position="140"/>
    </location>
</feature>
<keyword evidence="3 4" id="KW-0175">Coiled coil</keyword>
<dbReference type="EMBL" id="JALJOR010000001">
    <property type="protein sequence ID" value="KAK9829150.1"/>
    <property type="molecule type" value="Genomic_DNA"/>
</dbReference>
<feature type="domain" description="TATA element modulatory factor 1 TATA binding" evidence="6">
    <location>
        <begin position="591"/>
        <end position="691"/>
    </location>
</feature>
<feature type="region of interest" description="Disordered" evidence="5">
    <location>
        <begin position="515"/>
        <end position="582"/>
    </location>
</feature>
<dbReference type="Pfam" id="PF12329">
    <property type="entry name" value="TMF_DNA_bd"/>
    <property type="match status" value="1"/>
</dbReference>
<dbReference type="PANTHER" id="PTHR47347:SF2">
    <property type="entry name" value="GOLGIN CANDIDATE 5"/>
    <property type="match status" value="1"/>
</dbReference>
<evidence type="ECO:0000313" key="8">
    <source>
        <dbReference type="Proteomes" id="UP001489004"/>
    </source>
</evidence>
<sequence>MFGGFNLSAGFNQLQEFGEKFQKIKEDIEHNIESSLRPDSSTAANQAGADTRTEEAALDGWGDFDGFINTDSNVEARKGASDTSTSQQTSGESAAHAALKAREVQLERKFEEVAAMQEVTQQLMARNEELARKAQKISEEDLDSMQAEFEARLGTAERKVYALTKERDALRRGTEKLSTVNELLKEKDGIIAQVMEEGEKLSKKQLAQESTIRKLRMQLKELEGAKLDAEGRAAAEATKIEAANRAKAKAEGDIAALREQHRTELDAQKQHYEGLLQRSRTAQLESEERAASSAKEGLARKVKEAEARAESLAETVEELRLALERQRAAADLREDLLQREIADMERRCQAAEARHEELAGKLPEATRPLLRQIEAMQSAAAAQQEAWAGAERSLSERVDAAEARAATAIERERSAGERLQAANARLASMAAALEAVRSEAAETAAALEAEQQQRYAAEARARKADEQLKQANDRVWALQREREDVENTAKAAVAAERQASLAAMVAAEERLQAAESRLQAVQNPQPSTPDRQRAGAPPALAGPGYKWVLMREGEEPRSRQQPASSSGSTPRAAAGSGSGSVGFSKGMAAELERLRDAVRIKEDQLASVQQQISSLEATRDSLAEELVAVSQTAEAGAEASRELERLRAEHEQVHRRLQASIEMLGERDERIEELRADVADVKQLYKDQIEFMVEQLAKQNVSVPS</sequence>
<feature type="compositionally biased region" description="Basic and acidic residues" evidence="5">
    <location>
        <begin position="549"/>
        <end position="558"/>
    </location>
</feature>
<proteinExistence type="predicted"/>
<evidence type="ECO:0000256" key="2">
    <source>
        <dbReference type="ARBA" id="ARBA00023034"/>
    </source>
</evidence>
<keyword evidence="2" id="KW-0333">Golgi apparatus</keyword>
<evidence type="ECO:0000256" key="3">
    <source>
        <dbReference type="ARBA" id="ARBA00023054"/>
    </source>
</evidence>